<protein>
    <submittedName>
        <fullName evidence="1">Uncharacterized protein</fullName>
    </submittedName>
</protein>
<reference evidence="1 2" key="1">
    <citation type="submission" date="2024-04" db="EMBL/GenBank/DDBJ databases">
        <authorList>
            <person name="Fracassetti M."/>
        </authorList>
    </citation>
    <scope>NUCLEOTIDE SEQUENCE [LARGE SCALE GENOMIC DNA]</scope>
</reference>
<proteinExistence type="predicted"/>
<keyword evidence="2" id="KW-1185">Reference proteome</keyword>
<sequence length="84" mass="8853">MLGWLLHVGPPTAHLSEPPPSHLSPPLDETWAYVAQNPALLVSANTLSSYRLTSAAIAASPASSCRKLAREILTGGSSNKNFSK</sequence>
<dbReference type="Proteomes" id="UP001497516">
    <property type="component" value="Chromosome 6"/>
</dbReference>
<organism evidence="1 2">
    <name type="scientific">Linum trigynum</name>
    <dbReference type="NCBI Taxonomy" id="586398"/>
    <lineage>
        <taxon>Eukaryota</taxon>
        <taxon>Viridiplantae</taxon>
        <taxon>Streptophyta</taxon>
        <taxon>Embryophyta</taxon>
        <taxon>Tracheophyta</taxon>
        <taxon>Spermatophyta</taxon>
        <taxon>Magnoliopsida</taxon>
        <taxon>eudicotyledons</taxon>
        <taxon>Gunneridae</taxon>
        <taxon>Pentapetalae</taxon>
        <taxon>rosids</taxon>
        <taxon>fabids</taxon>
        <taxon>Malpighiales</taxon>
        <taxon>Linaceae</taxon>
        <taxon>Linum</taxon>
    </lineage>
</organism>
<name>A0AAV2F4X6_9ROSI</name>
<gene>
    <name evidence="1" type="ORF">LTRI10_LOCUS33862</name>
</gene>
<dbReference type="EMBL" id="OZ034819">
    <property type="protein sequence ID" value="CAL1393271.1"/>
    <property type="molecule type" value="Genomic_DNA"/>
</dbReference>
<evidence type="ECO:0000313" key="1">
    <source>
        <dbReference type="EMBL" id="CAL1393271.1"/>
    </source>
</evidence>
<accession>A0AAV2F4X6</accession>
<evidence type="ECO:0000313" key="2">
    <source>
        <dbReference type="Proteomes" id="UP001497516"/>
    </source>
</evidence>
<dbReference type="AlphaFoldDB" id="A0AAV2F4X6"/>